<organism evidence="8 9">
    <name type="scientific">Tsuneonella suprasediminis</name>
    <dbReference type="NCBI Taxonomy" id="2306996"/>
    <lineage>
        <taxon>Bacteria</taxon>
        <taxon>Pseudomonadati</taxon>
        <taxon>Pseudomonadota</taxon>
        <taxon>Alphaproteobacteria</taxon>
        <taxon>Sphingomonadales</taxon>
        <taxon>Erythrobacteraceae</taxon>
        <taxon>Tsuneonella</taxon>
    </lineage>
</organism>
<dbReference type="OrthoDB" id="582337at2"/>
<dbReference type="GO" id="GO:0012505">
    <property type="term" value="C:endomembrane system"/>
    <property type="evidence" value="ECO:0007669"/>
    <property type="project" value="UniProtKB-SubCell"/>
</dbReference>
<keyword evidence="2 6" id="KW-0812">Transmembrane</keyword>
<dbReference type="EMBL" id="RAHJ01000022">
    <property type="protein sequence ID" value="RJX65699.1"/>
    <property type="molecule type" value="Genomic_DNA"/>
</dbReference>
<feature type="region of interest" description="Disordered" evidence="5">
    <location>
        <begin position="1"/>
        <end position="22"/>
    </location>
</feature>
<evidence type="ECO:0000313" key="9">
    <source>
        <dbReference type="Proteomes" id="UP000284322"/>
    </source>
</evidence>
<feature type="transmembrane region" description="Helical" evidence="6">
    <location>
        <begin position="70"/>
        <end position="90"/>
    </location>
</feature>
<dbReference type="InterPro" id="IPR003807">
    <property type="entry name" value="DUF202"/>
</dbReference>
<feature type="compositionally biased region" description="Polar residues" evidence="5">
    <location>
        <begin position="1"/>
        <end position="11"/>
    </location>
</feature>
<dbReference type="RefSeq" id="WP_120112683.1">
    <property type="nucleotide sequence ID" value="NZ_RAHJ01000022.1"/>
</dbReference>
<feature type="transmembrane region" description="Helical" evidence="6">
    <location>
        <begin position="116"/>
        <end position="135"/>
    </location>
</feature>
<keyword evidence="3 6" id="KW-1133">Transmembrane helix</keyword>
<evidence type="ECO:0000256" key="2">
    <source>
        <dbReference type="ARBA" id="ARBA00022692"/>
    </source>
</evidence>
<evidence type="ECO:0000256" key="6">
    <source>
        <dbReference type="SAM" id="Phobius"/>
    </source>
</evidence>
<keyword evidence="9" id="KW-1185">Reference proteome</keyword>
<feature type="transmembrane region" description="Helical" evidence="6">
    <location>
        <begin position="42"/>
        <end position="64"/>
    </location>
</feature>
<evidence type="ECO:0000256" key="5">
    <source>
        <dbReference type="SAM" id="MobiDB-lite"/>
    </source>
</evidence>
<dbReference type="AlphaFoldDB" id="A0A419QYG7"/>
<gene>
    <name evidence="8" type="ORF">D6858_15530</name>
</gene>
<proteinExistence type="predicted"/>
<sequence length="143" mass="15261">MESPSPNTKPAPQSEETSSTALAEERTELAEDRNIMAMERTFAGWIRTAFAAIGIGLAFRAVFGAFDPPWLARAIATLFIVSGAALALTAQKRACRTLERLHPHTLESASPPNFRLLAYAVVLGSAVLVAGLWLLNDGKIGPG</sequence>
<reference evidence="8 9" key="1">
    <citation type="submission" date="2018-09" db="EMBL/GenBank/DDBJ databases">
        <title>Altererythrobacter sp.Ery1 and Ery12, the genome sequencing of novel strains in genus Alterythrobacter.</title>
        <authorList>
            <person name="Cheng H."/>
            <person name="Wu Y.-H."/>
            <person name="Fang C."/>
            <person name="Xu X.-W."/>
        </authorList>
    </citation>
    <scope>NUCLEOTIDE SEQUENCE [LARGE SCALE GENOMIC DNA]</scope>
    <source>
        <strain evidence="8 9">Ery12</strain>
    </source>
</reference>
<evidence type="ECO:0000259" key="7">
    <source>
        <dbReference type="Pfam" id="PF02656"/>
    </source>
</evidence>
<keyword evidence="4 6" id="KW-0472">Membrane</keyword>
<evidence type="ECO:0000256" key="4">
    <source>
        <dbReference type="ARBA" id="ARBA00023136"/>
    </source>
</evidence>
<accession>A0A419QYG7</accession>
<dbReference type="Pfam" id="PF02656">
    <property type="entry name" value="DUF202"/>
    <property type="match status" value="1"/>
</dbReference>
<name>A0A419QYG7_9SPHN</name>
<comment type="caution">
    <text evidence="8">The sequence shown here is derived from an EMBL/GenBank/DDBJ whole genome shotgun (WGS) entry which is preliminary data.</text>
</comment>
<protein>
    <submittedName>
        <fullName evidence="8">DUF202 domain-containing protein</fullName>
    </submittedName>
</protein>
<evidence type="ECO:0000256" key="1">
    <source>
        <dbReference type="ARBA" id="ARBA00004127"/>
    </source>
</evidence>
<comment type="subcellular location">
    <subcellularLocation>
        <location evidence="1">Endomembrane system</location>
        <topology evidence="1">Multi-pass membrane protein</topology>
    </subcellularLocation>
</comment>
<evidence type="ECO:0000313" key="8">
    <source>
        <dbReference type="EMBL" id="RJX65699.1"/>
    </source>
</evidence>
<feature type="domain" description="DUF202" evidence="7">
    <location>
        <begin position="33"/>
        <end position="98"/>
    </location>
</feature>
<dbReference type="Proteomes" id="UP000284322">
    <property type="component" value="Unassembled WGS sequence"/>
</dbReference>
<evidence type="ECO:0000256" key="3">
    <source>
        <dbReference type="ARBA" id="ARBA00022989"/>
    </source>
</evidence>